<feature type="compositionally biased region" description="Polar residues" evidence="1">
    <location>
        <begin position="245"/>
        <end position="262"/>
    </location>
</feature>
<dbReference type="Pfam" id="PF13602">
    <property type="entry name" value="ADH_zinc_N_2"/>
    <property type="match status" value="1"/>
</dbReference>
<feature type="domain" description="Enoyl reductase (ER)" evidence="2">
    <location>
        <begin position="15"/>
        <end position="318"/>
    </location>
</feature>
<proteinExistence type="predicted"/>
<gene>
    <name evidence="3" type="ORF">GCM10022286_32490</name>
</gene>
<dbReference type="SUPFAM" id="SSF51735">
    <property type="entry name" value="NAD(P)-binding Rossmann-fold domains"/>
    <property type="match status" value="1"/>
</dbReference>
<dbReference type="InterPro" id="IPR050700">
    <property type="entry name" value="YIM1/Zinc_Alcohol_DH_Fams"/>
</dbReference>
<keyword evidence="4" id="KW-1185">Reference proteome</keyword>
<reference evidence="3" key="2">
    <citation type="submission" date="2023-12" db="EMBL/GenBank/DDBJ databases">
        <authorList>
            <person name="Sun Q."/>
            <person name="Inoue M."/>
        </authorList>
    </citation>
    <scope>NUCLEOTIDE SEQUENCE</scope>
    <source>
        <strain evidence="3">JCM 17590</strain>
    </source>
</reference>
<sequence>MVTEFMTAAVIERFGGPDALTIAQVPRPDRLNDEVLVEIHAAGVDPFDASARAGQGSAVAIDRFPAVLGCDFSGTVVETPYAAHSLRPGDAVYGVIPVPRYAGSYAEYASVPSLCIAPKPVGLSHVEAAAVPLAALTAWGIVTTLAKAHERQRVLIHGGETGAGHFAVQFAAYFGAHVIATASARNLEWLRGLGARETIDPVSASLERELDPVDVVIDLSDDGDDLARSRALALVRSNGLVVSGPTGSLPTRQTQSPPTGARTTAYHASPDGATLAVISRLLEQGSVRPHVDEIFGLPDASAAHARLESGDVRGKLVIAHQKGE</sequence>
<comment type="caution">
    <text evidence="3">The sequence shown here is derived from an EMBL/GenBank/DDBJ whole genome shotgun (WGS) entry which is preliminary data.</text>
</comment>
<dbReference type="EMBL" id="BAABBV010000002">
    <property type="protein sequence ID" value="GAA4166959.1"/>
    <property type="molecule type" value="Genomic_DNA"/>
</dbReference>
<protein>
    <submittedName>
        <fullName evidence="3">NADP-dependent oxidoreductase</fullName>
    </submittedName>
</protein>
<dbReference type="SUPFAM" id="SSF50129">
    <property type="entry name" value="GroES-like"/>
    <property type="match status" value="1"/>
</dbReference>
<evidence type="ECO:0000256" key="1">
    <source>
        <dbReference type="SAM" id="MobiDB-lite"/>
    </source>
</evidence>
<dbReference type="PANTHER" id="PTHR11695">
    <property type="entry name" value="ALCOHOL DEHYDROGENASE RELATED"/>
    <property type="match status" value="1"/>
</dbReference>
<name>A0ABP7ZP74_9MICO</name>
<dbReference type="InterPro" id="IPR036291">
    <property type="entry name" value="NAD(P)-bd_dom_sf"/>
</dbReference>
<dbReference type="Pfam" id="PF08240">
    <property type="entry name" value="ADH_N"/>
    <property type="match status" value="1"/>
</dbReference>
<reference evidence="3" key="1">
    <citation type="journal article" date="2014" name="Int. J. Syst. Evol. Microbiol.">
        <title>Complete genome of a new Firmicutes species belonging to the dominant human colonic microbiota ('Ruminococcus bicirculans') reveals two chromosomes and a selective capacity to utilize plant glucans.</title>
        <authorList>
            <consortium name="NISC Comparative Sequencing Program"/>
            <person name="Wegmann U."/>
            <person name="Louis P."/>
            <person name="Goesmann A."/>
            <person name="Henrissat B."/>
            <person name="Duncan S.H."/>
            <person name="Flint H.J."/>
        </authorList>
    </citation>
    <scope>NUCLEOTIDE SEQUENCE</scope>
    <source>
        <strain evidence="3">JCM 17590</strain>
    </source>
</reference>
<feature type="region of interest" description="Disordered" evidence="1">
    <location>
        <begin position="244"/>
        <end position="263"/>
    </location>
</feature>
<dbReference type="InterPro" id="IPR013154">
    <property type="entry name" value="ADH-like_N"/>
</dbReference>
<evidence type="ECO:0000313" key="4">
    <source>
        <dbReference type="Proteomes" id="UP001415169"/>
    </source>
</evidence>
<dbReference type="InterPro" id="IPR011032">
    <property type="entry name" value="GroES-like_sf"/>
</dbReference>
<dbReference type="CDD" id="cd05289">
    <property type="entry name" value="MDR_like_2"/>
    <property type="match status" value="1"/>
</dbReference>
<evidence type="ECO:0000313" key="3">
    <source>
        <dbReference type="EMBL" id="GAA4166959.1"/>
    </source>
</evidence>
<organism evidence="3 4">
    <name type="scientific">Gryllotalpicola daejeonensis</name>
    <dbReference type="NCBI Taxonomy" id="993087"/>
    <lineage>
        <taxon>Bacteria</taxon>
        <taxon>Bacillati</taxon>
        <taxon>Actinomycetota</taxon>
        <taxon>Actinomycetes</taxon>
        <taxon>Micrococcales</taxon>
        <taxon>Microbacteriaceae</taxon>
        <taxon>Gryllotalpicola</taxon>
    </lineage>
</organism>
<dbReference type="Gene3D" id="3.40.50.720">
    <property type="entry name" value="NAD(P)-binding Rossmann-like Domain"/>
    <property type="match status" value="1"/>
</dbReference>
<evidence type="ECO:0000259" key="2">
    <source>
        <dbReference type="SMART" id="SM00829"/>
    </source>
</evidence>
<dbReference type="Proteomes" id="UP001415169">
    <property type="component" value="Unassembled WGS sequence"/>
</dbReference>
<dbReference type="PANTHER" id="PTHR11695:SF294">
    <property type="entry name" value="RETICULON-4-INTERACTING PROTEIN 1, MITOCHONDRIAL"/>
    <property type="match status" value="1"/>
</dbReference>
<accession>A0ABP7ZP74</accession>
<dbReference type="Gene3D" id="3.90.180.10">
    <property type="entry name" value="Medium-chain alcohol dehydrogenases, catalytic domain"/>
    <property type="match status" value="1"/>
</dbReference>
<dbReference type="SMART" id="SM00829">
    <property type="entry name" value="PKS_ER"/>
    <property type="match status" value="1"/>
</dbReference>
<dbReference type="InterPro" id="IPR020843">
    <property type="entry name" value="ER"/>
</dbReference>